<comment type="similarity">
    <text evidence="4">Belongs to the small GTPase superfamily. Rab family.</text>
</comment>
<dbReference type="STRING" id="81824.A9VA76"/>
<evidence type="ECO:0000256" key="11">
    <source>
        <dbReference type="ARBA" id="ARBA00022927"/>
    </source>
</evidence>
<organism evidence="18 19">
    <name type="scientific">Monosiga brevicollis</name>
    <name type="common">Choanoflagellate</name>
    <dbReference type="NCBI Taxonomy" id="81824"/>
    <lineage>
        <taxon>Eukaryota</taxon>
        <taxon>Choanoflagellata</taxon>
        <taxon>Craspedida</taxon>
        <taxon>Salpingoecidae</taxon>
        <taxon>Monosiga</taxon>
    </lineage>
</organism>
<dbReference type="Pfam" id="PF00071">
    <property type="entry name" value="Ras"/>
    <property type="match status" value="1"/>
</dbReference>
<dbReference type="SMART" id="SM00176">
    <property type="entry name" value="RAN"/>
    <property type="match status" value="1"/>
</dbReference>
<dbReference type="GO" id="GO:0045335">
    <property type="term" value="C:phagocytic vesicle"/>
    <property type="evidence" value="ECO:0000318"/>
    <property type="project" value="GO_Central"/>
</dbReference>
<reference evidence="18 19" key="1">
    <citation type="journal article" date="2008" name="Nature">
        <title>The genome of the choanoflagellate Monosiga brevicollis and the origin of metazoans.</title>
        <authorList>
            <consortium name="JGI Sequencing"/>
            <person name="King N."/>
            <person name="Westbrook M.J."/>
            <person name="Young S.L."/>
            <person name="Kuo A."/>
            <person name="Abedin M."/>
            <person name="Chapman J."/>
            <person name="Fairclough S."/>
            <person name="Hellsten U."/>
            <person name="Isogai Y."/>
            <person name="Letunic I."/>
            <person name="Marr M."/>
            <person name="Pincus D."/>
            <person name="Putnam N."/>
            <person name="Rokas A."/>
            <person name="Wright K.J."/>
            <person name="Zuzow R."/>
            <person name="Dirks W."/>
            <person name="Good M."/>
            <person name="Goodstein D."/>
            <person name="Lemons D."/>
            <person name="Li W."/>
            <person name="Lyons J.B."/>
            <person name="Morris A."/>
            <person name="Nichols S."/>
            <person name="Richter D.J."/>
            <person name="Salamov A."/>
            <person name="Bork P."/>
            <person name="Lim W.A."/>
            <person name="Manning G."/>
            <person name="Miller W.T."/>
            <person name="McGinnis W."/>
            <person name="Shapiro H."/>
            <person name="Tjian R."/>
            <person name="Grigoriev I.V."/>
            <person name="Rokhsar D."/>
        </authorList>
    </citation>
    <scope>NUCLEOTIDE SEQUENCE [LARGE SCALE GENOMIC DNA]</scope>
    <source>
        <strain evidence="19">MX1 / ATCC 50154</strain>
    </source>
</reference>
<dbReference type="GO" id="GO:0005886">
    <property type="term" value="C:plasma membrane"/>
    <property type="evidence" value="ECO:0007669"/>
    <property type="project" value="UniProtKB-SubCell"/>
</dbReference>
<evidence type="ECO:0000313" key="19">
    <source>
        <dbReference type="Proteomes" id="UP000001357"/>
    </source>
</evidence>
<accession>A9VA76</accession>
<name>A9VA76_MONBE</name>
<evidence type="ECO:0000256" key="16">
    <source>
        <dbReference type="ARBA" id="ARBA00023329"/>
    </source>
</evidence>
<dbReference type="EC" id="3.6.5.2" evidence="5"/>
<dbReference type="eggNOG" id="KOG0394">
    <property type="taxonomic scope" value="Eukaryota"/>
</dbReference>
<dbReference type="GO" id="GO:0042147">
    <property type="term" value="P:retrograde transport, endosome to Golgi"/>
    <property type="evidence" value="ECO:0000318"/>
    <property type="project" value="GO_Central"/>
</dbReference>
<evidence type="ECO:0000256" key="10">
    <source>
        <dbReference type="ARBA" id="ARBA00022801"/>
    </source>
</evidence>
<gene>
    <name evidence="18" type="ORF">MONBRDRAFT_35292</name>
</gene>
<evidence type="ECO:0000256" key="9">
    <source>
        <dbReference type="ARBA" id="ARBA00022741"/>
    </source>
</evidence>
<keyword evidence="9" id="KW-0547">Nucleotide-binding</keyword>
<keyword evidence="6" id="KW-0813">Transport</keyword>
<keyword evidence="10" id="KW-0378">Hydrolase</keyword>
<dbReference type="InterPro" id="IPR005225">
    <property type="entry name" value="Small_GTP-bd"/>
</dbReference>
<dbReference type="InterPro" id="IPR027417">
    <property type="entry name" value="P-loop_NTPase"/>
</dbReference>
<dbReference type="GeneID" id="5894803"/>
<keyword evidence="14" id="KW-0449">Lipoprotein</keyword>
<dbReference type="RefSeq" id="XP_001749566.1">
    <property type="nucleotide sequence ID" value="XM_001749514.1"/>
</dbReference>
<dbReference type="PROSITE" id="PS51420">
    <property type="entry name" value="RHO"/>
    <property type="match status" value="1"/>
</dbReference>
<dbReference type="KEGG" id="mbr:MONBRDRAFT_35292"/>
<evidence type="ECO:0000256" key="8">
    <source>
        <dbReference type="ARBA" id="ARBA00022553"/>
    </source>
</evidence>
<comment type="cofactor">
    <cofactor evidence="1">
        <name>Mg(2+)</name>
        <dbReference type="ChEBI" id="CHEBI:18420"/>
    </cofactor>
</comment>
<dbReference type="GO" id="GO:0003925">
    <property type="term" value="F:G protein activity"/>
    <property type="evidence" value="ECO:0007669"/>
    <property type="project" value="UniProtKB-EC"/>
</dbReference>
<dbReference type="GO" id="GO:0005764">
    <property type="term" value="C:lysosome"/>
    <property type="evidence" value="ECO:0000318"/>
    <property type="project" value="GO_Central"/>
</dbReference>
<evidence type="ECO:0000256" key="17">
    <source>
        <dbReference type="ARBA" id="ARBA00047660"/>
    </source>
</evidence>
<sequence length="199" mass="22590">MASKDGLLKVVILGDGGVGKSSLMARFVNNTFDEHNYHTIGVEFLNKDIIVDNKTCHLQIWDTAGQERYKALRRPFYRGSDCCMFVFDLTDRHTFDHLDAWISEFKEFAEVEDPDNFPFLLVGNKVDVEGRQVAHAQALDFCKGHHDMPYYETSAKTAENVEEAFLTAVRLLMANQVNVKAKFTDTVDLKAKERAQGCC</sequence>
<keyword evidence="16" id="KW-0968">Cytoplasmic vesicle</keyword>
<evidence type="ECO:0000256" key="5">
    <source>
        <dbReference type="ARBA" id="ARBA00011984"/>
    </source>
</evidence>
<dbReference type="SMART" id="SM00174">
    <property type="entry name" value="RHO"/>
    <property type="match status" value="1"/>
</dbReference>
<dbReference type="InterPro" id="IPR001806">
    <property type="entry name" value="Small_GTPase"/>
</dbReference>
<dbReference type="PROSITE" id="PS51421">
    <property type="entry name" value="RAS"/>
    <property type="match status" value="1"/>
</dbReference>
<dbReference type="PANTHER" id="PTHR47981:SF1">
    <property type="entry name" value="RE17845P"/>
    <property type="match status" value="1"/>
</dbReference>
<dbReference type="GO" id="GO:0030670">
    <property type="term" value="C:phagocytic vesicle membrane"/>
    <property type="evidence" value="ECO:0007669"/>
    <property type="project" value="UniProtKB-SubCell"/>
</dbReference>
<dbReference type="Proteomes" id="UP000001357">
    <property type="component" value="Unassembled WGS sequence"/>
</dbReference>
<dbReference type="SUPFAM" id="SSF52540">
    <property type="entry name" value="P-loop containing nucleoside triphosphate hydrolases"/>
    <property type="match status" value="1"/>
</dbReference>
<protein>
    <recommendedName>
        <fullName evidence="5">small monomeric GTPase</fullName>
        <ecNumber evidence="5">3.6.5.2</ecNumber>
    </recommendedName>
</protein>
<evidence type="ECO:0000256" key="1">
    <source>
        <dbReference type="ARBA" id="ARBA00001946"/>
    </source>
</evidence>
<evidence type="ECO:0000256" key="3">
    <source>
        <dbReference type="ARBA" id="ARBA00004616"/>
    </source>
</evidence>
<dbReference type="SMART" id="SM00173">
    <property type="entry name" value="RAS"/>
    <property type="match status" value="1"/>
</dbReference>
<evidence type="ECO:0000256" key="4">
    <source>
        <dbReference type="ARBA" id="ARBA00006270"/>
    </source>
</evidence>
<evidence type="ECO:0000256" key="7">
    <source>
        <dbReference type="ARBA" id="ARBA00022475"/>
    </source>
</evidence>
<dbReference type="NCBIfam" id="TIGR00231">
    <property type="entry name" value="small_GTP"/>
    <property type="match status" value="1"/>
</dbReference>
<keyword evidence="7" id="KW-1003">Cell membrane</keyword>
<evidence type="ECO:0000256" key="2">
    <source>
        <dbReference type="ARBA" id="ARBA00004193"/>
    </source>
</evidence>
<dbReference type="GO" id="GO:0015031">
    <property type="term" value="P:protein transport"/>
    <property type="evidence" value="ECO:0007669"/>
    <property type="project" value="UniProtKB-KW"/>
</dbReference>
<dbReference type="PROSITE" id="PS51419">
    <property type="entry name" value="RAB"/>
    <property type="match status" value="1"/>
</dbReference>
<evidence type="ECO:0000313" key="18">
    <source>
        <dbReference type="EMBL" id="EDQ85617.1"/>
    </source>
</evidence>
<dbReference type="FunFam" id="3.40.50.300:FF:000360">
    <property type="entry name" value="RAB9B, member RAS oncogene family"/>
    <property type="match status" value="1"/>
</dbReference>
<evidence type="ECO:0000256" key="15">
    <source>
        <dbReference type="ARBA" id="ARBA00023289"/>
    </source>
</evidence>
<proteinExistence type="inferred from homology"/>
<comment type="subcellular location">
    <subcellularLocation>
        <location evidence="2">Cell membrane</location>
        <topology evidence="2">Lipid-anchor</topology>
    </subcellularLocation>
    <subcellularLocation>
        <location evidence="3">Cytoplasmic vesicle</location>
        <location evidence="3">Phagosome membrane</location>
        <topology evidence="3">Lipid-anchor</topology>
        <orientation evidence="3">Cytoplasmic side</orientation>
    </subcellularLocation>
</comment>
<keyword evidence="8" id="KW-0597">Phosphoprotein</keyword>
<evidence type="ECO:0000256" key="14">
    <source>
        <dbReference type="ARBA" id="ARBA00023288"/>
    </source>
</evidence>
<dbReference type="OMA" id="WCAEQKV"/>
<dbReference type="EMBL" id="CH991572">
    <property type="protein sequence ID" value="EDQ85617.1"/>
    <property type="molecule type" value="Genomic_DNA"/>
</dbReference>
<keyword evidence="11" id="KW-0653">Protein transport</keyword>
<evidence type="ECO:0000256" key="6">
    <source>
        <dbReference type="ARBA" id="ARBA00022448"/>
    </source>
</evidence>
<keyword evidence="12" id="KW-0342">GTP-binding</keyword>
<dbReference type="PRINTS" id="PR00449">
    <property type="entry name" value="RASTRNSFRMNG"/>
</dbReference>
<keyword evidence="13" id="KW-0472">Membrane</keyword>
<dbReference type="GO" id="GO:0005525">
    <property type="term" value="F:GTP binding"/>
    <property type="evidence" value="ECO:0007669"/>
    <property type="project" value="UniProtKB-KW"/>
</dbReference>
<evidence type="ECO:0000256" key="13">
    <source>
        <dbReference type="ARBA" id="ARBA00023136"/>
    </source>
</evidence>
<dbReference type="GO" id="GO:0005770">
    <property type="term" value="C:late endosome"/>
    <property type="evidence" value="ECO:0000318"/>
    <property type="project" value="GO_Central"/>
</dbReference>
<dbReference type="SMART" id="SM00175">
    <property type="entry name" value="RAB"/>
    <property type="match status" value="1"/>
</dbReference>
<keyword evidence="19" id="KW-1185">Reference proteome</keyword>
<dbReference type="Gene3D" id="3.40.50.300">
    <property type="entry name" value="P-loop containing nucleotide triphosphate hydrolases"/>
    <property type="match status" value="1"/>
</dbReference>
<dbReference type="GO" id="GO:0005829">
    <property type="term" value="C:cytosol"/>
    <property type="evidence" value="ECO:0007669"/>
    <property type="project" value="GOC"/>
</dbReference>
<dbReference type="AlphaFoldDB" id="A9VA76"/>
<comment type="catalytic activity">
    <reaction evidence="17">
        <text>GTP + H2O = GDP + phosphate + H(+)</text>
        <dbReference type="Rhea" id="RHEA:19669"/>
        <dbReference type="ChEBI" id="CHEBI:15377"/>
        <dbReference type="ChEBI" id="CHEBI:15378"/>
        <dbReference type="ChEBI" id="CHEBI:37565"/>
        <dbReference type="ChEBI" id="CHEBI:43474"/>
        <dbReference type="ChEBI" id="CHEBI:58189"/>
        <dbReference type="EC" id="3.6.5.2"/>
    </reaction>
    <physiologicalReaction direction="left-to-right" evidence="17">
        <dbReference type="Rhea" id="RHEA:19670"/>
    </physiologicalReaction>
</comment>
<dbReference type="InParanoid" id="A9VA76"/>
<dbReference type="PANTHER" id="PTHR47981">
    <property type="entry name" value="RAB FAMILY"/>
    <property type="match status" value="1"/>
</dbReference>
<keyword evidence="15" id="KW-0636">Prenylation</keyword>
<dbReference type="FunCoup" id="A9VA76">
    <property type="interactions" value="302"/>
</dbReference>
<evidence type="ECO:0000256" key="12">
    <source>
        <dbReference type="ARBA" id="ARBA00023134"/>
    </source>
</evidence>